<keyword evidence="1" id="KW-0472">Membrane</keyword>
<keyword evidence="3" id="KW-1185">Reference proteome</keyword>
<name>A0ABQ7EA09_BRACR</name>
<sequence>MSDFLVEALPIEPRSAPESNESSDLLDVICNGGAWYSSPARSSGLFLVVLFQRFFSMWSGALRSPIVEAPNFVSIKGLASPQERWWLWLPEHALVLVVVWLPHLATSLAVALHFIVLPPVLVFKQLLPFHVRYGVFISTSYGYPLFLQRREAQAQRGHGKVLWSSPRCHLVAPIESVSLIYDLETWWGMVIPMPR</sequence>
<dbReference type="EMBL" id="QGKV02000299">
    <property type="protein sequence ID" value="KAF3593546.1"/>
    <property type="molecule type" value="Genomic_DNA"/>
</dbReference>
<evidence type="ECO:0000313" key="2">
    <source>
        <dbReference type="EMBL" id="KAF3593546.1"/>
    </source>
</evidence>
<keyword evidence="1" id="KW-1133">Transmembrane helix</keyword>
<feature type="transmembrane region" description="Helical" evidence="1">
    <location>
        <begin position="93"/>
        <end position="117"/>
    </location>
</feature>
<evidence type="ECO:0000313" key="3">
    <source>
        <dbReference type="Proteomes" id="UP000266723"/>
    </source>
</evidence>
<reference evidence="2 3" key="1">
    <citation type="journal article" date="2020" name="BMC Genomics">
        <title>Intraspecific diversification of the crop wild relative Brassica cretica Lam. using demographic model selection.</title>
        <authorList>
            <person name="Kioukis A."/>
            <person name="Michalopoulou V.A."/>
            <person name="Briers L."/>
            <person name="Pirintsos S."/>
            <person name="Studholme D.J."/>
            <person name="Pavlidis P."/>
            <person name="Sarris P.F."/>
        </authorList>
    </citation>
    <scope>NUCLEOTIDE SEQUENCE [LARGE SCALE GENOMIC DNA]</scope>
    <source>
        <strain evidence="3">cv. PFS-1207/04</strain>
    </source>
</reference>
<keyword evidence="1" id="KW-0812">Transmembrane</keyword>
<evidence type="ECO:0000256" key="1">
    <source>
        <dbReference type="SAM" id="Phobius"/>
    </source>
</evidence>
<accession>A0ABQ7EA09</accession>
<dbReference type="Proteomes" id="UP000266723">
    <property type="component" value="Unassembled WGS sequence"/>
</dbReference>
<organism evidence="2 3">
    <name type="scientific">Brassica cretica</name>
    <name type="common">Mustard</name>
    <dbReference type="NCBI Taxonomy" id="69181"/>
    <lineage>
        <taxon>Eukaryota</taxon>
        <taxon>Viridiplantae</taxon>
        <taxon>Streptophyta</taxon>
        <taxon>Embryophyta</taxon>
        <taxon>Tracheophyta</taxon>
        <taxon>Spermatophyta</taxon>
        <taxon>Magnoliopsida</taxon>
        <taxon>eudicotyledons</taxon>
        <taxon>Gunneridae</taxon>
        <taxon>Pentapetalae</taxon>
        <taxon>rosids</taxon>
        <taxon>malvids</taxon>
        <taxon>Brassicales</taxon>
        <taxon>Brassicaceae</taxon>
        <taxon>Brassiceae</taxon>
        <taxon>Brassica</taxon>
    </lineage>
</organism>
<protein>
    <submittedName>
        <fullName evidence="2">Uncharacterized protein</fullName>
    </submittedName>
</protein>
<comment type="caution">
    <text evidence="2">The sequence shown here is derived from an EMBL/GenBank/DDBJ whole genome shotgun (WGS) entry which is preliminary data.</text>
</comment>
<gene>
    <name evidence="2" type="ORF">DY000_02020862</name>
</gene>
<proteinExistence type="predicted"/>
<feature type="transmembrane region" description="Helical" evidence="1">
    <location>
        <begin position="129"/>
        <end position="147"/>
    </location>
</feature>